<dbReference type="EnsemblMetazoa" id="AAEL004940-RD">
    <property type="protein sequence ID" value="AAEL004940-PD"/>
    <property type="gene ID" value="AAEL004940"/>
</dbReference>
<evidence type="ECO:0000313" key="17">
    <source>
        <dbReference type="Proteomes" id="UP000008820"/>
    </source>
</evidence>
<evidence type="ECO:0000256" key="11">
    <source>
        <dbReference type="PROSITE-ProRule" id="PRU00042"/>
    </source>
</evidence>
<feature type="domain" description="C2H2-type" evidence="14">
    <location>
        <begin position="990"/>
        <end position="1017"/>
    </location>
</feature>
<keyword evidence="9" id="KW-0804">Transcription</keyword>
<dbReference type="SUPFAM" id="SSF57716">
    <property type="entry name" value="Glucocorticoid receptor-like (DNA-binding domain)"/>
    <property type="match status" value="1"/>
</dbReference>
<reference evidence="16" key="2">
    <citation type="submission" date="2025-05" db="UniProtKB">
        <authorList>
            <consortium name="EnsemblMetazoa"/>
        </authorList>
    </citation>
    <scope>IDENTIFICATION</scope>
    <source>
        <strain evidence="16">LVP_AGWG</strain>
    </source>
</reference>
<dbReference type="PROSITE" id="PS50157">
    <property type="entry name" value="ZINC_FINGER_C2H2_2"/>
    <property type="match status" value="13"/>
</dbReference>
<keyword evidence="3 12" id="KW-0479">Metal-binding</keyword>
<dbReference type="FunFam" id="3.30.160.60:FF:000646">
    <property type="entry name" value="Myeloid zinc finger 1"/>
    <property type="match status" value="1"/>
</dbReference>
<feature type="domain" description="C2H2-type" evidence="14">
    <location>
        <begin position="1046"/>
        <end position="1073"/>
    </location>
</feature>
<organism evidence="16 17">
    <name type="scientific">Aedes aegypti</name>
    <name type="common">Yellowfever mosquito</name>
    <name type="synonym">Culex aegypti</name>
    <dbReference type="NCBI Taxonomy" id="7159"/>
    <lineage>
        <taxon>Eukaryota</taxon>
        <taxon>Metazoa</taxon>
        <taxon>Ecdysozoa</taxon>
        <taxon>Arthropoda</taxon>
        <taxon>Hexapoda</taxon>
        <taxon>Insecta</taxon>
        <taxon>Pterygota</taxon>
        <taxon>Neoptera</taxon>
        <taxon>Endopterygota</taxon>
        <taxon>Diptera</taxon>
        <taxon>Nematocera</taxon>
        <taxon>Culicoidea</taxon>
        <taxon>Culicidae</taxon>
        <taxon>Culicinae</taxon>
        <taxon>Aedini</taxon>
        <taxon>Aedes</taxon>
        <taxon>Stegomyia</taxon>
    </lineage>
</organism>
<feature type="compositionally biased region" description="Low complexity" evidence="13">
    <location>
        <begin position="1138"/>
        <end position="1152"/>
    </location>
</feature>
<evidence type="ECO:0000256" key="3">
    <source>
        <dbReference type="ARBA" id="ARBA00022723"/>
    </source>
</evidence>
<feature type="domain" description="C2H2-type" evidence="14">
    <location>
        <begin position="840"/>
        <end position="870"/>
    </location>
</feature>
<evidence type="ECO:0000256" key="6">
    <source>
        <dbReference type="ARBA" id="ARBA00022833"/>
    </source>
</evidence>
<evidence type="ECO:0000313" key="16">
    <source>
        <dbReference type="EnsemblMetazoa" id="AAEL004940-PD"/>
    </source>
</evidence>
<dbReference type="SMART" id="SM00355">
    <property type="entry name" value="ZnF_C2H2"/>
    <property type="match status" value="20"/>
</dbReference>
<evidence type="ECO:0000256" key="9">
    <source>
        <dbReference type="ARBA" id="ARBA00023163"/>
    </source>
</evidence>
<dbReference type="InterPro" id="IPR013087">
    <property type="entry name" value="Znf_C2H2_type"/>
</dbReference>
<feature type="compositionally biased region" description="Acidic residues" evidence="13">
    <location>
        <begin position="703"/>
        <end position="713"/>
    </location>
</feature>
<feature type="domain" description="C2H2-type" evidence="14">
    <location>
        <begin position="1074"/>
        <end position="1096"/>
    </location>
</feature>
<feature type="domain" description="ZAD" evidence="15">
    <location>
        <begin position="2"/>
        <end position="77"/>
    </location>
</feature>
<feature type="domain" description="C2H2-type" evidence="14">
    <location>
        <begin position="962"/>
        <end position="989"/>
    </location>
</feature>
<feature type="binding site" evidence="12">
    <location>
        <position position="53"/>
    </location>
    <ligand>
        <name>Zn(2+)</name>
        <dbReference type="ChEBI" id="CHEBI:29105"/>
    </ligand>
</feature>
<keyword evidence="4" id="KW-0677">Repeat</keyword>
<evidence type="ECO:0000256" key="1">
    <source>
        <dbReference type="ARBA" id="ARBA00004123"/>
    </source>
</evidence>
<dbReference type="EnsemblMetazoa" id="AAEL004940-RC">
    <property type="protein sequence ID" value="AAEL004940-PC"/>
    <property type="gene ID" value="AAEL004940"/>
</dbReference>
<dbReference type="PANTHER" id="PTHR24390:SF79">
    <property type="entry name" value="ASPARAGINE-RICH ZINC FINGER PROTEIN AZF1"/>
    <property type="match status" value="1"/>
</dbReference>
<dbReference type="Proteomes" id="UP000008820">
    <property type="component" value="Chromosome 3"/>
</dbReference>
<gene>
    <name evidence="16" type="primary">5565738</name>
</gene>
<sequence length="1160" mass="134920">MDICRTCADECSAELVPIFSKLDGRFIATVIVNCSDVSIKEDDGLPTYVCATCLVKVEQILSFARQVREADRKLRQLFKLEAPAETMTNEQDHFITIPMEVEVKMEVEDEDELNANHDRKETNILVEKQESDDFEDDNDSDWKGDDKSSDESREDGEKPKRPNRRKPIAVVNLDPEGESCKTTRRRTRRKADDEENAVEAESSETKCRKASKPSRDYNTDDGDDDVNSDLDEVELEIYTLVQPKDGTVFCCHCHKDFPSMNELLDHGKQKHSKKVRKVNYSKKFVCDVCYCRYMTQDALDEHYAMRAKLHTRKIYECSRCSNRFATVKRRRLHAHNHPKYQEALDTDLEEQKERIVTCCMKTCNQTFLTKEELLEHGEKEHSSNKAMVTNPLKPHECPVCFKTFEKLESLKRHRYRIFMSSVQCSICGKQVKNRNALYNHERLHNSDKTNACEICGKGFKMIAQLKNHYTVHNDEKPFVCKECGWSFKRSSTLKHHMLQHTDMQPWKCEVCGKCFKINEDDGLPSYVCSECMAIVKQILSFANLVRESDRKLRLLLNAETLSENVHKLGSDHEESNFVTVPLDVDIKLEVDQDEVDQNLDKRETNVLGSDQESDDFEDDNDSDWKADGKSSDEECQNRKVTVKRRTRLKTVSIDSLETENEKPKRSRRSTRTRQKAGEETDNVEEGSPELKRSRSRKSTKDSDLDENDGVDSELDEVEREMFTLVQVEENRHFCCLCYKDFASRSELVDHGKLKHSKKTRKVNYSKKFACEVCYCRYVTEDALEEHKAITKKLHTKKIYQCLRCSNRFATVKRRRMHAHNHPKYNETPDPDLEEQKERPVTCCMKTCNKMFPSKEELFEHSQQEHMSNRAMVKNPSRPHECPVCFKTFEKLQSLKRHRYRIFMSSMQCSICGKQFKNRNALYTHERKHNSDKAHACEICGKRFMLMTQLKNHYAVHNDDKPFVCKECGWSFKRNCNLKHHMLQHTDMLPWKCEVCGKCFKGKYHLQYHMRIHTGHKPWKCRYCEKSFADHANRARHETSHTGIKPYKCTYCDKTFIRRRFQIEHESTHTGIKPYRCERCNLTFGQKSALKKHLDIHPLAPENQLSLAQPSPMPLSVADSPMPSPSPSSMHPPPPPPSSTVNPSHSSTGHPSPSGVPYPHM</sequence>
<dbReference type="GO" id="GO:0005634">
    <property type="term" value="C:nucleus"/>
    <property type="evidence" value="ECO:0007669"/>
    <property type="project" value="UniProtKB-SubCell"/>
</dbReference>
<evidence type="ECO:0000256" key="2">
    <source>
        <dbReference type="ARBA" id="ARBA00006991"/>
    </source>
</evidence>
<dbReference type="FunFam" id="3.30.160.60:FF:000087">
    <property type="entry name" value="Zinc finger protein 354B"/>
    <property type="match status" value="1"/>
</dbReference>
<feature type="domain" description="C2H2-type" evidence="14">
    <location>
        <begin position="422"/>
        <end position="449"/>
    </location>
</feature>
<feature type="binding site" evidence="12">
    <location>
        <position position="50"/>
    </location>
    <ligand>
        <name>Zn(2+)</name>
        <dbReference type="ChEBI" id="CHEBI:29105"/>
    </ligand>
</feature>
<proteinExistence type="inferred from homology"/>
<dbReference type="Gene3D" id="3.40.1800.20">
    <property type="match status" value="1"/>
</dbReference>
<dbReference type="VEuPathDB" id="VectorBase:AAEL004940"/>
<feature type="region of interest" description="Disordered" evidence="13">
    <location>
        <begin position="595"/>
        <end position="713"/>
    </location>
</feature>
<dbReference type="PANTHER" id="PTHR24390">
    <property type="entry name" value="ZINC FINGER PROTEIN"/>
    <property type="match status" value="1"/>
</dbReference>
<evidence type="ECO:0000256" key="12">
    <source>
        <dbReference type="PROSITE-ProRule" id="PRU01263"/>
    </source>
</evidence>
<dbReference type="OrthoDB" id="8117402at2759"/>
<dbReference type="GO" id="GO:0008270">
    <property type="term" value="F:zinc ion binding"/>
    <property type="evidence" value="ECO:0007669"/>
    <property type="project" value="UniProtKB-UniRule"/>
</dbReference>
<feature type="binding site" evidence="12">
    <location>
        <position position="7"/>
    </location>
    <ligand>
        <name>Zn(2+)</name>
        <dbReference type="ChEBI" id="CHEBI:29105"/>
    </ligand>
</feature>
<feature type="compositionally biased region" description="Basic and acidic residues" evidence="13">
    <location>
        <begin position="203"/>
        <end position="218"/>
    </location>
</feature>
<dbReference type="Gene3D" id="3.30.160.60">
    <property type="entry name" value="Classic Zinc Finger"/>
    <property type="match status" value="10"/>
</dbReference>
<comment type="similarity">
    <text evidence="2">Belongs to the krueppel C2H2-type zinc-finger protein family.</text>
</comment>
<dbReference type="InterPro" id="IPR036236">
    <property type="entry name" value="Znf_C2H2_sf"/>
</dbReference>
<keyword evidence="10" id="KW-0539">Nucleus</keyword>
<dbReference type="SMART" id="SM00868">
    <property type="entry name" value="zf-AD"/>
    <property type="match status" value="2"/>
</dbReference>
<feature type="domain" description="C2H2-type" evidence="14">
    <location>
        <begin position="906"/>
        <end position="933"/>
    </location>
</feature>
<evidence type="ECO:0000256" key="7">
    <source>
        <dbReference type="ARBA" id="ARBA00023015"/>
    </source>
</evidence>
<dbReference type="FunFam" id="3.30.160.60:FF:001370">
    <property type="entry name" value="Zinc finger protein"/>
    <property type="match status" value="1"/>
</dbReference>
<evidence type="ECO:0000259" key="15">
    <source>
        <dbReference type="PROSITE" id="PS51915"/>
    </source>
</evidence>
<accession>A0A1S4F9C7</accession>
<feature type="compositionally biased region" description="Pro residues" evidence="13">
    <location>
        <begin position="1121"/>
        <end position="1137"/>
    </location>
</feature>
<feature type="domain" description="C2H2-type" evidence="14">
    <location>
        <begin position="356"/>
        <end position="386"/>
    </location>
</feature>
<dbReference type="GO" id="GO:0000978">
    <property type="term" value="F:RNA polymerase II cis-regulatory region sequence-specific DNA binding"/>
    <property type="evidence" value="ECO:0007669"/>
    <property type="project" value="TreeGrafter"/>
</dbReference>
<evidence type="ECO:0000256" key="10">
    <source>
        <dbReference type="ARBA" id="ARBA00023242"/>
    </source>
</evidence>
<dbReference type="PROSITE" id="PS00028">
    <property type="entry name" value="ZINC_FINGER_C2H2_1"/>
    <property type="match status" value="16"/>
</dbReference>
<protein>
    <submittedName>
        <fullName evidence="16">Uncharacterized protein</fullName>
    </submittedName>
</protein>
<dbReference type="AlphaFoldDB" id="A0A1S4F9C7"/>
<comment type="subcellular location">
    <subcellularLocation>
        <location evidence="1">Nucleus</location>
    </subcellularLocation>
</comment>
<evidence type="ECO:0000259" key="14">
    <source>
        <dbReference type="PROSITE" id="PS50157"/>
    </source>
</evidence>
<dbReference type="Pfam" id="PF13894">
    <property type="entry name" value="zf-C2H2_4"/>
    <property type="match status" value="1"/>
</dbReference>
<feature type="compositionally biased region" description="Acidic residues" evidence="13">
    <location>
        <begin position="193"/>
        <end position="202"/>
    </location>
</feature>
<keyword evidence="7" id="KW-0805">Transcription regulation</keyword>
<dbReference type="Pfam" id="PF00096">
    <property type="entry name" value="zf-C2H2"/>
    <property type="match status" value="4"/>
</dbReference>
<dbReference type="SUPFAM" id="SSF57667">
    <property type="entry name" value="beta-beta-alpha zinc fingers"/>
    <property type="match status" value="8"/>
</dbReference>
<keyword evidence="8" id="KW-0238">DNA-binding</keyword>
<feature type="compositionally biased region" description="Basic and acidic residues" evidence="13">
    <location>
        <begin position="622"/>
        <end position="637"/>
    </location>
</feature>
<feature type="compositionally biased region" description="Acidic residues" evidence="13">
    <location>
        <begin position="611"/>
        <end position="621"/>
    </location>
</feature>
<feature type="compositionally biased region" description="Basic residues" evidence="13">
    <location>
        <begin position="664"/>
        <end position="674"/>
    </location>
</feature>
<feature type="compositionally biased region" description="Basic and acidic residues" evidence="13">
    <location>
        <begin position="140"/>
        <end position="160"/>
    </location>
</feature>
<keyword evidence="6 12" id="KW-0862">Zinc</keyword>
<dbReference type="FunFam" id="3.30.160.60:FF:000100">
    <property type="entry name" value="Zinc finger 45-like"/>
    <property type="match status" value="1"/>
</dbReference>
<dbReference type="GO" id="GO:0006357">
    <property type="term" value="P:regulation of transcription by RNA polymerase II"/>
    <property type="evidence" value="ECO:0007669"/>
    <property type="project" value="TreeGrafter"/>
</dbReference>
<evidence type="ECO:0000256" key="5">
    <source>
        <dbReference type="ARBA" id="ARBA00022771"/>
    </source>
</evidence>
<dbReference type="Pfam" id="PF07776">
    <property type="entry name" value="zf-AD"/>
    <property type="match status" value="1"/>
</dbReference>
<feature type="binding site" evidence="12">
    <location>
        <position position="4"/>
    </location>
    <ligand>
        <name>Zn(2+)</name>
        <dbReference type="ChEBI" id="CHEBI:29105"/>
    </ligand>
</feature>
<feature type="compositionally biased region" description="Basic and acidic residues" evidence="13">
    <location>
        <begin position="114"/>
        <end position="131"/>
    </location>
</feature>
<feature type="domain" description="C2H2-type" evidence="14">
    <location>
        <begin position="934"/>
        <end position="961"/>
    </location>
</feature>
<feature type="domain" description="C2H2-type" evidence="14">
    <location>
        <begin position="732"/>
        <end position="760"/>
    </location>
</feature>
<dbReference type="PROSITE" id="PS51915">
    <property type="entry name" value="ZAD"/>
    <property type="match status" value="1"/>
</dbReference>
<feature type="domain" description="C2H2-type" evidence="14">
    <location>
        <begin position="450"/>
        <end position="477"/>
    </location>
</feature>
<keyword evidence="5 11" id="KW-0863">Zinc-finger</keyword>
<name>A0A1S4F9C7_AEDAE</name>
<reference evidence="16 17" key="1">
    <citation type="submission" date="2017-06" db="EMBL/GenBank/DDBJ databases">
        <title>Aedes aegypti genome working group (AGWG) sequencing and assembly.</title>
        <authorList>
            <consortium name="Aedes aegypti Genome Working Group (AGWG)"/>
            <person name="Matthews B.J."/>
        </authorList>
    </citation>
    <scope>NUCLEOTIDE SEQUENCE [LARGE SCALE GENOMIC DNA]</scope>
    <source>
        <strain evidence="16 17">LVP_AGWG</strain>
    </source>
</reference>
<feature type="region of interest" description="Disordered" evidence="13">
    <location>
        <begin position="1102"/>
        <end position="1160"/>
    </location>
</feature>
<dbReference type="GO" id="GO:0003700">
    <property type="term" value="F:DNA-binding transcription factor activity"/>
    <property type="evidence" value="ECO:0007669"/>
    <property type="project" value="TreeGrafter"/>
</dbReference>
<feature type="domain" description="C2H2-type" evidence="14">
    <location>
        <begin position="1018"/>
        <end position="1045"/>
    </location>
</feature>
<evidence type="ECO:0000256" key="13">
    <source>
        <dbReference type="SAM" id="MobiDB-lite"/>
    </source>
</evidence>
<keyword evidence="17" id="KW-1185">Reference proteome</keyword>
<feature type="region of interest" description="Disordered" evidence="13">
    <location>
        <begin position="112"/>
        <end position="226"/>
    </location>
</feature>
<evidence type="ECO:0000256" key="4">
    <source>
        <dbReference type="ARBA" id="ARBA00022737"/>
    </source>
</evidence>
<dbReference type="InterPro" id="IPR012934">
    <property type="entry name" value="Znf_AD"/>
</dbReference>
<feature type="domain" description="C2H2-type" evidence="14">
    <location>
        <begin position="478"/>
        <end position="505"/>
    </location>
</feature>
<feature type="compositionally biased region" description="Basic and acidic residues" evidence="13">
    <location>
        <begin position="688"/>
        <end position="702"/>
    </location>
</feature>
<evidence type="ECO:0000256" key="8">
    <source>
        <dbReference type="ARBA" id="ARBA00023125"/>
    </source>
</evidence>
<dbReference type="FunFam" id="3.30.160.60:FF:000065">
    <property type="entry name" value="B-cell CLL/lymphoma 6, member B"/>
    <property type="match status" value="1"/>
</dbReference>